<dbReference type="PANTHER" id="PTHR30405">
    <property type="entry name" value="TRANSPOSASE"/>
    <property type="match status" value="1"/>
</dbReference>
<dbReference type="GO" id="GO:0032196">
    <property type="term" value="P:transposition"/>
    <property type="evidence" value="ECO:0007669"/>
    <property type="project" value="UniProtKB-KW"/>
</dbReference>
<keyword evidence="4" id="KW-0238">DNA-binding</keyword>
<evidence type="ECO:0000256" key="4">
    <source>
        <dbReference type="ARBA" id="ARBA00023125"/>
    </source>
</evidence>
<gene>
    <name evidence="8" type="ORF">LCGC14_2792200</name>
</gene>
<sequence length="275" mass="32077">IRYDKNSITIWFDKEKISLLTIKGRKKYPIQVPDCFKQYITWNKCSAELMIRNHTVFLNIAVTTEKTDIPKTKTYVGIDRGIKKIAVTSEKQFFNGSEIKRITDKYERLKSKLQSKGTKSAKRHLKKLSKKVNRYRRDVNHCIAKQVVQSVNPGSTVILENLTGIRQNVRLRKKQRTELHKWNFYQFEQFLKYKAEEKGIQVEYVSARYTSQKCSKCGHISRSNRKNQSQFKCSKCNYQLNADLNAAFNIKQNYLDSISYPSRAVVNQPIVASSS</sequence>
<dbReference type="InterPro" id="IPR010095">
    <property type="entry name" value="Cas12f1-like_TNB"/>
</dbReference>
<dbReference type="InterPro" id="IPR051399">
    <property type="entry name" value="RNA-guided_DNA_endo/Transpos"/>
</dbReference>
<feature type="non-terminal residue" evidence="8">
    <location>
        <position position="1"/>
    </location>
</feature>
<reference evidence="8" key="1">
    <citation type="journal article" date="2015" name="Nature">
        <title>Complex archaea that bridge the gap between prokaryotes and eukaryotes.</title>
        <authorList>
            <person name="Spang A."/>
            <person name="Saw J.H."/>
            <person name="Jorgensen S.L."/>
            <person name="Zaremba-Niedzwiedzka K."/>
            <person name="Martijn J."/>
            <person name="Lind A.E."/>
            <person name="van Eijk R."/>
            <person name="Schleper C."/>
            <person name="Guy L."/>
            <person name="Ettema T.J."/>
        </authorList>
    </citation>
    <scope>NUCLEOTIDE SEQUENCE</scope>
</reference>
<organism evidence="8">
    <name type="scientific">marine sediment metagenome</name>
    <dbReference type="NCBI Taxonomy" id="412755"/>
    <lineage>
        <taxon>unclassified sequences</taxon>
        <taxon>metagenomes</taxon>
        <taxon>ecological metagenomes</taxon>
    </lineage>
</organism>
<evidence type="ECO:0000256" key="3">
    <source>
        <dbReference type="ARBA" id="ARBA00022578"/>
    </source>
</evidence>
<dbReference type="AlphaFoldDB" id="A0A0F9AYU9"/>
<dbReference type="GO" id="GO:0006310">
    <property type="term" value="P:DNA recombination"/>
    <property type="evidence" value="ECO:0007669"/>
    <property type="project" value="UniProtKB-KW"/>
</dbReference>
<evidence type="ECO:0000256" key="5">
    <source>
        <dbReference type="ARBA" id="ARBA00023172"/>
    </source>
</evidence>
<comment type="caution">
    <text evidence="8">The sequence shown here is derived from an EMBL/GenBank/DDBJ whole genome shotgun (WGS) entry which is preliminary data.</text>
</comment>
<comment type="similarity">
    <text evidence="2">In the N-terminal section; belongs to the transposase 2 family.</text>
</comment>
<dbReference type="EMBL" id="LAZR01052169">
    <property type="protein sequence ID" value="KKK83554.1"/>
    <property type="molecule type" value="Genomic_DNA"/>
</dbReference>
<keyword evidence="5" id="KW-0233">DNA recombination</keyword>
<keyword evidence="3" id="KW-0815">Transposition</keyword>
<feature type="domain" description="Cas12f1-like TNB" evidence="7">
    <location>
        <begin position="184"/>
        <end position="250"/>
    </location>
</feature>
<accession>A0A0F9AYU9</accession>
<evidence type="ECO:0000313" key="8">
    <source>
        <dbReference type="EMBL" id="KKK83554.1"/>
    </source>
</evidence>
<dbReference type="PANTHER" id="PTHR30405:SF26">
    <property type="entry name" value="TRANSPOSASE, PROBABLY IS605-TNPB FAMILY"/>
    <property type="match status" value="1"/>
</dbReference>
<evidence type="ECO:0008006" key="9">
    <source>
        <dbReference type="Google" id="ProtNLM"/>
    </source>
</evidence>
<evidence type="ECO:0000256" key="1">
    <source>
        <dbReference type="ARBA" id="ARBA00008761"/>
    </source>
</evidence>
<dbReference type="Pfam" id="PF01385">
    <property type="entry name" value="OrfB_IS605"/>
    <property type="match status" value="1"/>
</dbReference>
<dbReference type="NCBIfam" id="NF040570">
    <property type="entry name" value="guided_TnpB"/>
    <property type="match status" value="1"/>
</dbReference>
<name>A0A0F9AYU9_9ZZZZ</name>
<feature type="domain" description="Probable transposase IS891/IS1136/IS1341" evidence="6">
    <location>
        <begin position="62"/>
        <end position="150"/>
    </location>
</feature>
<proteinExistence type="inferred from homology"/>
<protein>
    <recommendedName>
        <fullName evidence="9">Transposase IS891/IS1136/IS1341 domain-containing protein</fullName>
    </recommendedName>
</protein>
<evidence type="ECO:0000259" key="6">
    <source>
        <dbReference type="Pfam" id="PF01385"/>
    </source>
</evidence>
<dbReference type="NCBIfam" id="TIGR01766">
    <property type="entry name" value="IS200/IS605 family accessory protein TnpB-like domain"/>
    <property type="match status" value="1"/>
</dbReference>
<dbReference type="InterPro" id="IPR001959">
    <property type="entry name" value="Transposase"/>
</dbReference>
<dbReference type="GO" id="GO:0003677">
    <property type="term" value="F:DNA binding"/>
    <property type="evidence" value="ECO:0007669"/>
    <property type="project" value="UniProtKB-KW"/>
</dbReference>
<evidence type="ECO:0000256" key="2">
    <source>
        <dbReference type="ARBA" id="ARBA00011044"/>
    </source>
</evidence>
<comment type="similarity">
    <text evidence="1">In the C-terminal section; belongs to the transposase 35 family.</text>
</comment>
<dbReference type="Pfam" id="PF07282">
    <property type="entry name" value="Cas12f1-like_TNB"/>
    <property type="match status" value="1"/>
</dbReference>
<evidence type="ECO:0000259" key="7">
    <source>
        <dbReference type="Pfam" id="PF07282"/>
    </source>
</evidence>